<dbReference type="PROSITE" id="PS50893">
    <property type="entry name" value="ABC_TRANSPORTER_2"/>
    <property type="match status" value="2"/>
</dbReference>
<dbReference type="SUPFAM" id="SSF52540">
    <property type="entry name" value="P-loop containing nucleoside triphosphate hydrolases"/>
    <property type="match status" value="2"/>
</dbReference>
<evidence type="ECO:0000256" key="1">
    <source>
        <dbReference type="ARBA" id="ARBA00004202"/>
    </source>
</evidence>
<dbReference type="PANTHER" id="PTHR43297:SF2">
    <property type="entry name" value="DIPEPTIDE TRANSPORT ATP-BINDING PROTEIN DPPD"/>
    <property type="match status" value="1"/>
</dbReference>
<dbReference type="InterPro" id="IPR050388">
    <property type="entry name" value="ABC_Ni/Peptide_Import"/>
</dbReference>
<keyword evidence="3" id="KW-0813">Transport</keyword>
<dbReference type="InterPro" id="IPR027417">
    <property type="entry name" value="P-loop_NTPase"/>
</dbReference>
<evidence type="ECO:0000259" key="8">
    <source>
        <dbReference type="PROSITE" id="PS50893"/>
    </source>
</evidence>
<keyword evidence="6 9" id="KW-0067">ATP-binding</keyword>
<proteinExistence type="inferred from homology"/>
<reference evidence="9 10" key="1">
    <citation type="submission" date="2021-01" db="EMBL/GenBank/DDBJ databases">
        <title>Genomic Encyclopedia of Type Strains, Phase IV (KMG-IV): sequencing the most valuable type-strain genomes for metagenomic binning, comparative biology and taxonomic classification.</title>
        <authorList>
            <person name="Goeker M."/>
        </authorList>
    </citation>
    <scope>NUCLEOTIDE SEQUENCE [LARGE SCALE GENOMIC DNA]</scope>
    <source>
        <strain evidence="9 10">DSM 23711</strain>
    </source>
</reference>
<evidence type="ECO:0000256" key="4">
    <source>
        <dbReference type="ARBA" id="ARBA00022475"/>
    </source>
</evidence>
<dbReference type="Gene3D" id="3.40.50.300">
    <property type="entry name" value="P-loop containing nucleotide triphosphate hydrolases"/>
    <property type="match status" value="2"/>
</dbReference>
<evidence type="ECO:0000313" key="9">
    <source>
        <dbReference type="EMBL" id="MBM7573043.1"/>
    </source>
</evidence>
<dbReference type="Pfam" id="PF08352">
    <property type="entry name" value="oligo_HPY"/>
    <property type="match status" value="2"/>
</dbReference>
<evidence type="ECO:0000256" key="7">
    <source>
        <dbReference type="ARBA" id="ARBA00023136"/>
    </source>
</evidence>
<comment type="caution">
    <text evidence="9">The sequence shown here is derived from an EMBL/GenBank/DDBJ whole genome shotgun (WGS) entry which is preliminary data.</text>
</comment>
<dbReference type="InterPro" id="IPR003593">
    <property type="entry name" value="AAA+_ATPase"/>
</dbReference>
<dbReference type="PANTHER" id="PTHR43297">
    <property type="entry name" value="OLIGOPEPTIDE TRANSPORT ATP-BINDING PROTEIN APPD"/>
    <property type="match status" value="1"/>
</dbReference>
<feature type="domain" description="ABC transporter" evidence="8">
    <location>
        <begin position="5"/>
        <end position="258"/>
    </location>
</feature>
<comment type="subcellular location">
    <subcellularLocation>
        <location evidence="1">Cell membrane</location>
        <topology evidence="1">Peripheral membrane protein</topology>
    </subcellularLocation>
</comment>
<keyword evidence="4" id="KW-1003">Cell membrane</keyword>
<dbReference type="NCBIfam" id="TIGR01727">
    <property type="entry name" value="oligo_HPY"/>
    <property type="match status" value="2"/>
</dbReference>
<evidence type="ECO:0000256" key="5">
    <source>
        <dbReference type="ARBA" id="ARBA00022741"/>
    </source>
</evidence>
<dbReference type="RefSeq" id="WP_275580772.1">
    <property type="nucleotide sequence ID" value="NZ_JAFBDR010000025.1"/>
</dbReference>
<evidence type="ECO:0000313" key="10">
    <source>
        <dbReference type="Proteomes" id="UP001296943"/>
    </source>
</evidence>
<dbReference type="SMART" id="SM00382">
    <property type="entry name" value="AAA"/>
    <property type="match status" value="2"/>
</dbReference>
<dbReference type="InterPro" id="IPR013563">
    <property type="entry name" value="Oligopep_ABC_C"/>
</dbReference>
<feature type="domain" description="ABC transporter" evidence="8">
    <location>
        <begin position="363"/>
        <end position="614"/>
    </location>
</feature>
<dbReference type="Proteomes" id="UP001296943">
    <property type="component" value="Unassembled WGS sequence"/>
</dbReference>
<evidence type="ECO:0000256" key="6">
    <source>
        <dbReference type="ARBA" id="ARBA00022840"/>
    </source>
</evidence>
<dbReference type="InterPro" id="IPR017871">
    <property type="entry name" value="ABC_transporter-like_CS"/>
</dbReference>
<organism evidence="9 10">
    <name type="scientific">Aquibacillus albus</name>
    <dbReference type="NCBI Taxonomy" id="1168171"/>
    <lineage>
        <taxon>Bacteria</taxon>
        <taxon>Bacillati</taxon>
        <taxon>Bacillota</taxon>
        <taxon>Bacilli</taxon>
        <taxon>Bacillales</taxon>
        <taxon>Bacillaceae</taxon>
        <taxon>Aquibacillus</taxon>
    </lineage>
</organism>
<evidence type="ECO:0000256" key="2">
    <source>
        <dbReference type="ARBA" id="ARBA00005417"/>
    </source>
</evidence>
<dbReference type="NCBIfam" id="NF008453">
    <property type="entry name" value="PRK11308.1"/>
    <property type="match status" value="2"/>
</dbReference>
<dbReference type="InterPro" id="IPR003439">
    <property type="entry name" value="ABC_transporter-like_ATP-bd"/>
</dbReference>
<dbReference type="PROSITE" id="PS00211">
    <property type="entry name" value="ABC_TRANSPORTER_1"/>
    <property type="match status" value="2"/>
</dbReference>
<evidence type="ECO:0000256" key="3">
    <source>
        <dbReference type="ARBA" id="ARBA00022448"/>
    </source>
</evidence>
<dbReference type="CDD" id="cd03257">
    <property type="entry name" value="ABC_NikE_OppD_transporters"/>
    <property type="match status" value="2"/>
</dbReference>
<accession>A0ABS2N4J1</accession>
<protein>
    <submittedName>
        <fullName evidence="9">Peptide/nickel transport system ATP-binding protein</fullName>
    </submittedName>
</protein>
<dbReference type="Pfam" id="PF00005">
    <property type="entry name" value="ABC_tran"/>
    <property type="match status" value="2"/>
</dbReference>
<comment type="similarity">
    <text evidence="2">Belongs to the ABC transporter superfamily.</text>
</comment>
<name>A0ABS2N4J1_9BACI</name>
<dbReference type="NCBIfam" id="NF007739">
    <property type="entry name" value="PRK10419.1"/>
    <property type="match status" value="2"/>
</dbReference>
<keyword evidence="7" id="KW-0472">Membrane</keyword>
<keyword evidence="10" id="KW-1185">Reference proteome</keyword>
<gene>
    <name evidence="9" type="ORF">JOC48_003591</name>
</gene>
<keyword evidence="5" id="KW-0547">Nucleotide-binding</keyword>
<sequence>MEHLLEVKNLKTQFGIDGTTVKAVDGVSYYVDEGEVVAFVGESGSGKSVTQYSGLQLIPSPPGKIAGGEIIYEGENLLDFGPRSEKMREIRGGKIGVIFQEPMTSLNPVMTVGNQISEAIMQHLNLKKREAKNRAIELLKTVGIPDAEHRVDYYPHQFSGGMRQRIMIAMTLSCDPKLLIADEATTALDVTTQAQILELMKDVVKRTHTSLVMVTHNLGIVARYADRVYVMYAGEIVESGPTKEIFNNPKHPYTLGLLKAVPRLDSSKDSKLVPIDGMMPDLSNKQDQCAFQPRCNHYTDHCLSSPSPQLKPVDEGQKHLYACYENINKNLFEEKLKKKSSIQEQEEESLYKTELTEEKDTILEVKNLKIYFPVKKGLMKRKIGDVKAVDDVSFKIKKGETLGLVGESGCGKTTVARSILRLYETIDGEISFKGQDIANMSKKDLRFLRKNMSMIFQDPYSSLDPRKTVESIVGEPLKNHKLVKTQKEYQKRISELLSLVGLDPTVKDRVPHEFSGGQRQRIGIARALASDPSIIVCDEAISALDVSIQAQIINLMKELQAKLGLTFLFIAHDLAAVRHISDRIAVMYLGKIVEIGDWRTLYENPQHPYTKALLNAVPIPDPLVEEERDRIIIEGEVPSLLSRPKGCPFSNRCPLASAECLDVEPALKSIETNHEVACIKV</sequence>
<dbReference type="EMBL" id="JAFBDR010000025">
    <property type="protein sequence ID" value="MBM7573043.1"/>
    <property type="molecule type" value="Genomic_DNA"/>
</dbReference>
<dbReference type="GO" id="GO:0005524">
    <property type="term" value="F:ATP binding"/>
    <property type="evidence" value="ECO:0007669"/>
    <property type="project" value="UniProtKB-KW"/>
</dbReference>